<reference evidence="3" key="1">
    <citation type="journal article" date="2019" name="Environ. Microbiol.">
        <title>Fungal ecological strategies reflected in gene transcription - a case study of two litter decomposers.</title>
        <authorList>
            <person name="Barbi F."/>
            <person name="Kohler A."/>
            <person name="Barry K."/>
            <person name="Baskaran P."/>
            <person name="Daum C."/>
            <person name="Fauchery L."/>
            <person name="Ihrmark K."/>
            <person name="Kuo A."/>
            <person name="LaButti K."/>
            <person name="Lipzen A."/>
            <person name="Morin E."/>
            <person name="Grigoriev I.V."/>
            <person name="Henrissat B."/>
            <person name="Lindahl B."/>
            <person name="Martin F."/>
        </authorList>
    </citation>
    <scope>NUCLEOTIDE SEQUENCE</scope>
    <source>
        <strain evidence="3">JB14</strain>
    </source>
</reference>
<organism evidence="3 4">
    <name type="scientific">Gymnopus androsaceus JB14</name>
    <dbReference type="NCBI Taxonomy" id="1447944"/>
    <lineage>
        <taxon>Eukaryota</taxon>
        <taxon>Fungi</taxon>
        <taxon>Dikarya</taxon>
        <taxon>Basidiomycota</taxon>
        <taxon>Agaricomycotina</taxon>
        <taxon>Agaricomycetes</taxon>
        <taxon>Agaricomycetidae</taxon>
        <taxon>Agaricales</taxon>
        <taxon>Marasmiineae</taxon>
        <taxon>Omphalotaceae</taxon>
        <taxon>Gymnopus</taxon>
    </lineage>
</organism>
<dbReference type="EMBL" id="ML769402">
    <property type="protein sequence ID" value="KAE9406355.1"/>
    <property type="molecule type" value="Genomic_DNA"/>
</dbReference>
<evidence type="ECO:0000313" key="3">
    <source>
        <dbReference type="EMBL" id="KAE9406355.1"/>
    </source>
</evidence>
<evidence type="ECO:0000256" key="2">
    <source>
        <dbReference type="SAM" id="SignalP"/>
    </source>
</evidence>
<evidence type="ECO:0000313" key="4">
    <source>
        <dbReference type="Proteomes" id="UP000799118"/>
    </source>
</evidence>
<feature type="region of interest" description="Disordered" evidence="1">
    <location>
        <begin position="115"/>
        <end position="180"/>
    </location>
</feature>
<dbReference type="Proteomes" id="UP000799118">
    <property type="component" value="Unassembled WGS sequence"/>
</dbReference>
<name>A0A6A4IC91_9AGAR</name>
<protein>
    <submittedName>
        <fullName evidence="3">Uncharacterized protein</fullName>
    </submittedName>
</protein>
<dbReference type="AlphaFoldDB" id="A0A6A4IC91"/>
<keyword evidence="2" id="KW-0732">Signal</keyword>
<feature type="compositionally biased region" description="Gly residues" evidence="1">
    <location>
        <begin position="138"/>
        <end position="154"/>
    </location>
</feature>
<accession>A0A6A4IC91</accession>
<feature type="compositionally biased region" description="Polar residues" evidence="1">
    <location>
        <begin position="168"/>
        <end position="180"/>
    </location>
</feature>
<proteinExistence type="predicted"/>
<gene>
    <name evidence="3" type="ORF">BT96DRAFT_1014864</name>
</gene>
<keyword evidence="4" id="KW-1185">Reference proteome</keyword>
<evidence type="ECO:0000256" key="1">
    <source>
        <dbReference type="SAM" id="MobiDB-lite"/>
    </source>
</evidence>
<sequence length="180" mass="19172">MLLRLLTLFFAFRVCRYIIYSAHLPAAPNYSSTLLVHLQCKPILSTNGMGTATATPAPVPTSGAEAVEVDGILYDEEEAYEAKEIFGWCRASYAPAYEPRQALRTCVQKILTPIPVIGSPSPQQSPAEFEQGDHGDHGGPGGSPGPSGHGGRGSARGAKQSKLKGTERSSQNRSATMRKG</sequence>
<feature type="signal peptide" evidence="2">
    <location>
        <begin position="1"/>
        <end position="17"/>
    </location>
</feature>
<feature type="chain" id="PRO_5025675083" evidence="2">
    <location>
        <begin position="18"/>
        <end position="180"/>
    </location>
</feature>